<dbReference type="InterPro" id="IPR013968">
    <property type="entry name" value="PKS_KR"/>
</dbReference>
<dbReference type="SMART" id="SM00823">
    <property type="entry name" value="PKS_PP"/>
    <property type="match status" value="1"/>
</dbReference>
<dbReference type="InterPro" id="IPR014031">
    <property type="entry name" value="Ketoacyl_synth_C"/>
</dbReference>
<keyword evidence="3" id="KW-0597">Phosphoprotein</keyword>
<feature type="domain" description="Carrier" evidence="8">
    <location>
        <begin position="1456"/>
        <end position="1531"/>
    </location>
</feature>
<dbReference type="InterPro" id="IPR018201">
    <property type="entry name" value="Ketoacyl_synth_AS"/>
</dbReference>
<gene>
    <name evidence="10" type="ORF">M1E25_25500</name>
</gene>
<dbReference type="Pfam" id="PF18369">
    <property type="entry name" value="PKS_DE"/>
    <property type="match status" value="1"/>
</dbReference>
<dbReference type="Gene3D" id="1.10.1200.10">
    <property type="entry name" value="ACP-like"/>
    <property type="match status" value="1"/>
</dbReference>
<dbReference type="PROSITE" id="PS50075">
    <property type="entry name" value="CARRIER"/>
    <property type="match status" value="1"/>
</dbReference>
<evidence type="ECO:0000313" key="10">
    <source>
        <dbReference type="EMBL" id="MCM2580644.1"/>
    </source>
</evidence>
<dbReference type="Gene3D" id="3.30.70.3290">
    <property type="match status" value="1"/>
</dbReference>
<dbReference type="CDD" id="cd08952">
    <property type="entry name" value="KR_1_SDR_x"/>
    <property type="match status" value="1"/>
</dbReference>
<dbReference type="InterPro" id="IPR020841">
    <property type="entry name" value="PKS_Beta-ketoAc_synthase_dom"/>
</dbReference>
<dbReference type="Pfam" id="PF00550">
    <property type="entry name" value="PP-binding"/>
    <property type="match status" value="1"/>
</dbReference>
<dbReference type="SMART" id="SM01294">
    <property type="entry name" value="PKS_PP_betabranch"/>
    <property type="match status" value="1"/>
</dbReference>
<dbReference type="InterPro" id="IPR015083">
    <property type="entry name" value="NorB/c/GfsB-D-like_docking"/>
</dbReference>
<accession>A0ABT0XDN4</accession>
<dbReference type="SUPFAM" id="SSF47336">
    <property type="entry name" value="ACP-like"/>
    <property type="match status" value="1"/>
</dbReference>
<dbReference type="PANTHER" id="PTHR43775:SF51">
    <property type="entry name" value="INACTIVE PHENOLPHTHIOCEROL SYNTHESIS POLYKETIDE SYNTHASE TYPE I PKS1-RELATED"/>
    <property type="match status" value="1"/>
</dbReference>
<proteinExistence type="predicted"/>
<evidence type="ECO:0000256" key="2">
    <source>
        <dbReference type="ARBA" id="ARBA00022450"/>
    </source>
</evidence>
<dbReference type="SUPFAM" id="SSF101173">
    <property type="entry name" value="Docking domain B of the erythromycin polyketide synthase (DEBS)"/>
    <property type="match status" value="1"/>
</dbReference>
<dbReference type="Gene3D" id="3.40.366.10">
    <property type="entry name" value="Malonyl-Coenzyme A Acyl Carrier Protein, domain 2"/>
    <property type="match status" value="1"/>
</dbReference>
<dbReference type="InterPro" id="IPR001227">
    <property type="entry name" value="Ac_transferase_dom_sf"/>
</dbReference>
<dbReference type="SUPFAM" id="SSF52151">
    <property type="entry name" value="FabD/lysophospholipase-like"/>
    <property type="match status" value="1"/>
</dbReference>
<dbReference type="PANTHER" id="PTHR43775">
    <property type="entry name" value="FATTY ACID SYNTHASE"/>
    <property type="match status" value="1"/>
</dbReference>
<dbReference type="InterPro" id="IPR050091">
    <property type="entry name" value="PKS_NRPS_Biosynth_Enz"/>
</dbReference>
<keyword evidence="4" id="KW-0808">Transferase</keyword>
<reference evidence="10" key="1">
    <citation type="journal article" date="2023" name="Int. J. Syst. Evol. Microbiol.">
        <title>Streptomyces meridianus sp. nov. isolated from brackish water of the Tagus estuary in Alcochete, Portugal.</title>
        <authorList>
            <person name="Santos J.D.N."/>
            <person name="Klimek D."/>
            <person name="Calusinska M."/>
            <person name="Lobo Da Cunha A."/>
            <person name="Catita J."/>
            <person name="Goncalves H."/>
            <person name="Gonzalez I."/>
            <person name="Reyes F."/>
            <person name="Lage O.M."/>
        </authorList>
    </citation>
    <scope>NUCLEOTIDE SEQUENCE</scope>
    <source>
        <strain evidence="10">MTZ3.1</strain>
    </source>
</reference>
<dbReference type="NCBIfam" id="NF045894">
    <property type="entry name" value="PKS_plus_SDR"/>
    <property type="match status" value="1"/>
</dbReference>
<dbReference type="InterPro" id="IPR020806">
    <property type="entry name" value="PKS_PP-bd"/>
</dbReference>
<dbReference type="InterPro" id="IPR009081">
    <property type="entry name" value="PP-bd_ACP"/>
</dbReference>
<dbReference type="SUPFAM" id="SSF51735">
    <property type="entry name" value="NAD(P)-binding Rossmann-fold domains"/>
    <property type="match status" value="2"/>
</dbReference>
<organism evidence="10 11">
    <name type="scientific">Streptomyces meridianus</name>
    <dbReference type="NCBI Taxonomy" id="2938945"/>
    <lineage>
        <taxon>Bacteria</taxon>
        <taxon>Bacillati</taxon>
        <taxon>Actinomycetota</taxon>
        <taxon>Actinomycetes</taxon>
        <taxon>Kitasatosporales</taxon>
        <taxon>Streptomycetaceae</taxon>
        <taxon>Streptomyces</taxon>
    </lineage>
</organism>
<comment type="caution">
    <text evidence="10">The sequence shown here is derived from an EMBL/GenBank/DDBJ whole genome shotgun (WGS) entry which is preliminary data.</text>
</comment>
<dbReference type="InterPro" id="IPR036736">
    <property type="entry name" value="ACP-like_sf"/>
</dbReference>
<sequence>MSNDEKLRDYLKRATTELQQTRRRLREAEDRPYEPVAIVAMGCRFPGGVTTPEELWDLVRSGTDAVSRFPADRGWDTEALYDPEPSTPGKTYCREGGFLHGAGDFDADFFKLSPREARDTDPQQRLLLEVAWETLERGGIDPTSLKGSRTGVFAGVVYHDYPGAGTGGLASVASGRIAYVLGLEGPAVTVDTACSSSLVALHSAVHAVRSGECTMALAGGVTVMATPVSFVGFSQDRGLAPDGRCKSFAEAADGTTWSEGVGMVLVERLADAVRNGHPVLAVIRGSAVNSDGASNGLTAPNGPSQQRVIRQALDAARLTPADVDAVEAHGTGTVLGDPIEAQALLATYGQDRPADQPLWLGSFKSNIGHAQAAAGVGGLIKMVMAIRHGVLPRTLHLDRPTSKVDWSAGRIRLLDENTPWPDRGRPRRAGISSFGLSGTNAHVVVEEYTGDQQPGDPAPDRCAGAVPLLVSARRADTVAAQAGRLADHLDAHPGLHLTDVAASLATTRAAFEHRAAVVAGSRDEALCALRSLAEGSTVGSTLTATAAPDAATAFLFTGQGAQRLGMGRELHAAHPEFARPFDEVITALDTHLGTGLRAVMWGDDPRLLERTIHAQPALFAVEVALYRLFTSWGLRPDHLAGHSIGEIAAAHVGGVLSLDDAARLVAARGRLMQELPAGGAMVALEATEEEVLPLLDEHVGIAAVNGPRSVVVSGAEGAVGRIADRMGALGRRTKRLAVSHAFHSPLMEPMLAEFGAVAESLAYAPPRIPIVSTLTGEHAGADELAAPGHWVRHVRETVRFHDAVRCLHDKGVRLFLELGPDAALAPLGADCLTADESAEDAVAFVASLRRGRSEQRELVAALAHAHNRGAGVDWNAFFDGSGARRVDLPTYAFRRKRYWARAEAETPAVPAGVAPGEADFWNAVERDDIAGLAGRLGIASETLAPVLPALSSWRTRTREDAAVDSLRYRVTWAPVADPASPRLPGTWLVLHPQGGAEQAATIAGALTGRGAQVTVTEVAGDVDRAALAGLLPSRPFDSILSLLALDDLPHPRHPSLSRGLAHTAALVQALDDQDRRARLWCATSGAVATDAADEATRPVSPRQTAVWGLGAGLALDRPDTWGGLVDLPADLDERAVRRLCDVLSGAEDQVALRPAGVFARRMTRPDPSAGTQPWRPRGTVLVTGGTGGLGAHVARMLAADGAEHLVLAGRRGLDAPGAAELADELRKMGPRVTVASCDVADRESVRTLLDGLPADLPLTAVFHAAGLPQRIAPVGDLTLEEIAEVATAKVIGAQHLDELLGDTPLDAFVLFSSGSAVWGSAGQAAYGSANAFLDGLAHRRRARGLAAASIAWGSWEGGMVDTELATLMRRIGAPAMAPARAVAALRRVLADRQSHAVVAEFDWGRFTPTYTLARPRPLLDALPEARAALDTGIEPAGGGSGLAEQLTGLPEPEQRRMLRELVCTHVSALLGYDDPADVDPGRRFDDLGFDSVAAVDLRNRLGRDSGRTLPTSMVFDHPTPDALAAHLRSELFPEQGADGVPLLTRLDHLEEAVAGLPAEELAGARVTARLQALLTLVTDKLGAPDGGAVEERLETASADDVLAFIDNELGLA</sequence>
<keyword evidence="11" id="KW-1185">Reference proteome</keyword>
<dbReference type="Gene3D" id="3.40.50.720">
    <property type="entry name" value="NAD(P)-binding Rossmann-like Domain"/>
    <property type="match status" value="1"/>
</dbReference>
<dbReference type="InterPro" id="IPR016035">
    <property type="entry name" value="Acyl_Trfase/lysoPLipase"/>
</dbReference>
<dbReference type="InterPro" id="IPR014030">
    <property type="entry name" value="Ketoacyl_synth_N"/>
</dbReference>
<dbReference type="SUPFAM" id="SSF53901">
    <property type="entry name" value="Thiolase-like"/>
    <property type="match status" value="1"/>
</dbReference>
<evidence type="ECO:0000256" key="4">
    <source>
        <dbReference type="ARBA" id="ARBA00022679"/>
    </source>
</evidence>
<dbReference type="Gene3D" id="6.10.140.1830">
    <property type="match status" value="1"/>
</dbReference>
<dbReference type="InterPro" id="IPR016039">
    <property type="entry name" value="Thiolase-like"/>
</dbReference>
<dbReference type="InterPro" id="IPR032821">
    <property type="entry name" value="PKS_assoc"/>
</dbReference>
<comment type="cofactor">
    <cofactor evidence="1">
        <name>pantetheine 4'-phosphate</name>
        <dbReference type="ChEBI" id="CHEBI:47942"/>
    </cofactor>
</comment>
<dbReference type="PROSITE" id="PS00606">
    <property type="entry name" value="KS3_1"/>
    <property type="match status" value="1"/>
</dbReference>
<evidence type="ECO:0000256" key="5">
    <source>
        <dbReference type="ARBA" id="ARBA00023194"/>
    </source>
</evidence>
<dbReference type="Pfam" id="PF08659">
    <property type="entry name" value="KR"/>
    <property type="match status" value="1"/>
</dbReference>
<dbReference type="SMART" id="SM00827">
    <property type="entry name" value="PKS_AT"/>
    <property type="match status" value="1"/>
</dbReference>
<dbReference type="PROSITE" id="PS00012">
    <property type="entry name" value="PHOSPHOPANTETHEINE"/>
    <property type="match status" value="1"/>
</dbReference>
<dbReference type="InterPro" id="IPR036299">
    <property type="entry name" value="Polyketide_synth_docking_sf"/>
</dbReference>
<evidence type="ECO:0000256" key="1">
    <source>
        <dbReference type="ARBA" id="ARBA00001957"/>
    </source>
</evidence>
<dbReference type="Proteomes" id="UP001167160">
    <property type="component" value="Unassembled WGS sequence"/>
</dbReference>
<dbReference type="SUPFAM" id="SSF55048">
    <property type="entry name" value="Probable ACP-binding domain of malonyl-CoA ACP transacylase"/>
    <property type="match status" value="1"/>
</dbReference>
<name>A0ABT0XDN4_9ACTN</name>
<evidence type="ECO:0000256" key="7">
    <source>
        <dbReference type="ARBA" id="ARBA00023315"/>
    </source>
</evidence>
<dbReference type="SMART" id="SM00825">
    <property type="entry name" value="PKS_KS"/>
    <property type="match status" value="1"/>
</dbReference>
<dbReference type="PROSITE" id="PS52004">
    <property type="entry name" value="KS3_2"/>
    <property type="match status" value="1"/>
</dbReference>
<keyword evidence="5" id="KW-0045">Antibiotic biosynthesis</keyword>
<feature type="domain" description="Ketosynthase family 3 (KS3)" evidence="9">
    <location>
        <begin position="33"/>
        <end position="447"/>
    </location>
</feature>
<dbReference type="Pfam" id="PF00698">
    <property type="entry name" value="Acyl_transf_1"/>
    <property type="match status" value="1"/>
</dbReference>
<evidence type="ECO:0000313" key="11">
    <source>
        <dbReference type="Proteomes" id="UP001167160"/>
    </source>
</evidence>
<dbReference type="Pfam" id="PF08990">
    <property type="entry name" value="Docking"/>
    <property type="match status" value="1"/>
</dbReference>
<dbReference type="InterPro" id="IPR014043">
    <property type="entry name" value="Acyl_transferase_dom"/>
</dbReference>
<dbReference type="CDD" id="cd00833">
    <property type="entry name" value="PKS"/>
    <property type="match status" value="1"/>
</dbReference>
<protein>
    <submittedName>
        <fullName evidence="10">SDR family NAD(P)-dependent oxidoreductase</fullName>
    </submittedName>
</protein>
<evidence type="ECO:0000256" key="6">
    <source>
        <dbReference type="ARBA" id="ARBA00023268"/>
    </source>
</evidence>
<dbReference type="InterPro" id="IPR041618">
    <property type="entry name" value="PKS_DE"/>
</dbReference>
<dbReference type="SMART" id="SM00822">
    <property type="entry name" value="PKS_KR"/>
    <property type="match status" value="1"/>
</dbReference>
<dbReference type="Pfam" id="PF00109">
    <property type="entry name" value="ketoacyl-synt"/>
    <property type="match status" value="1"/>
</dbReference>
<evidence type="ECO:0000256" key="3">
    <source>
        <dbReference type="ARBA" id="ARBA00022553"/>
    </source>
</evidence>
<keyword evidence="6" id="KW-0511">Multifunctional enzyme</keyword>
<dbReference type="EMBL" id="JAMQGM010000089">
    <property type="protein sequence ID" value="MCM2580644.1"/>
    <property type="molecule type" value="Genomic_DNA"/>
</dbReference>
<keyword evidence="2" id="KW-0596">Phosphopantetheine</keyword>
<dbReference type="Gene3D" id="3.40.47.10">
    <property type="match status" value="1"/>
</dbReference>
<dbReference type="InterPro" id="IPR006162">
    <property type="entry name" value="Ppantetheine_attach_site"/>
</dbReference>
<keyword evidence="7" id="KW-0012">Acyltransferase</keyword>
<dbReference type="RefSeq" id="WP_251419670.1">
    <property type="nucleotide sequence ID" value="NZ_JAMQGM010000089.1"/>
</dbReference>
<evidence type="ECO:0000259" key="8">
    <source>
        <dbReference type="PROSITE" id="PS50075"/>
    </source>
</evidence>
<dbReference type="Pfam" id="PF02801">
    <property type="entry name" value="Ketoacyl-synt_C"/>
    <property type="match status" value="1"/>
</dbReference>
<evidence type="ECO:0000259" key="9">
    <source>
        <dbReference type="PROSITE" id="PS52004"/>
    </source>
</evidence>
<dbReference type="InterPro" id="IPR036291">
    <property type="entry name" value="NAD(P)-bd_dom_sf"/>
</dbReference>
<dbReference type="InterPro" id="IPR016036">
    <property type="entry name" value="Malonyl_transacylase_ACP-bd"/>
</dbReference>
<dbReference type="Pfam" id="PF16197">
    <property type="entry name" value="KAsynt_C_assoc"/>
    <property type="match status" value="1"/>
</dbReference>
<dbReference type="InterPro" id="IPR057326">
    <property type="entry name" value="KR_dom"/>
</dbReference>